<feature type="transmembrane region" description="Helical" evidence="5">
    <location>
        <begin position="94"/>
        <end position="113"/>
    </location>
</feature>
<keyword evidence="2 5" id="KW-0812">Transmembrane</keyword>
<protein>
    <submittedName>
        <fullName evidence="6">Hydrogenase</fullName>
    </submittedName>
</protein>
<comment type="caution">
    <text evidence="6">The sequence shown here is derived from an EMBL/GenBank/DDBJ whole genome shotgun (WGS) entry which is preliminary data.</text>
</comment>
<organism evidence="6 7">
    <name type="scientific">Candidatus Abzuiibacterium crystallinum</name>
    <dbReference type="NCBI Taxonomy" id="1974748"/>
    <lineage>
        <taxon>Bacteria</taxon>
        <taxon>Pseudomonadati</taxon>
        <taxon>Candidatus Omnitrophota</taxon>
        <taxon>Candidatus Abzuiibacterium</taxon>
    </lineage>
</organism>
<evidence type="ECO:0000256" key="2">
    <source>
        <dbReference type="ARBA" id="ARBA00022692"/>
    </source>
</evidence>
<comment type="subcellular location">
    <subcellularLocation>
        <location evidence="1">Membrane</location>
        <topology evidence="1">Multi-pass membrane protein</topology>
    </subcellularLocation>
</comment>
<feature type="transmembrane region" description="Helical" evidence="5">
    <location>
        <begin position="161"/>
        <end position="186"/>
    </location>
</feature>
<gene>
    <name evidence="6" type="ORF">COV74_09970</name>
</gene>
<dbReference type="PANTHER" id="PTHR43359">
    <property type="entry name" value="FORMATE HYDROGENLYASE SUBUNIT 4"/>
    <property type="match status" value="1"/>
</dbReference>
<proteinExistence type="predicted"/>
<dbReference type="AlphaFoldDB" id="A0A2H0LNU5"/>
<name>A0A2H0LNU5_9BACT</name>
<evidence type="ECO:0000256" key="3">
    <source>
        <dbReference type="ARBA" id="ARBA00022989"/>
    </source>
</evidence>
<sequence length="304" mass="33200">MSVLSRLAACLLFSPFLLGVIGKTKAFFAGRKGPPLLQPYYDILKLIQKGSVYSVTTTWIFRAAPLIFFATTLIASFLIPFGGLKAPVQFWGDALLFTYLFGLGRFFIILAAMDTGSSFEGMGASREAIFSCLSEIVLFLNFAALAVLSKSFSLSQMIGESWWASWTVSGPSLILVGASYFMILLVENSRIPIDDPATHLELTMIHEVMVLDHSGPDLAFILHGAAIKLFVQGSFFVTLLIPFQSHNRIIDATVFLAAMIGLAVIIGIVESVMARLRLNRIPSFITGAFVLALFGLIIAIMRVL</sequence>
<dbReference type="GO" id="GO:0005886">
    <property type="term" value="C:plasma membrane"/>
    <property type="evidence" value="ECO:0007669"/>
    <property type="project" value="TreeGrafter"/>
</dbReference>
<keyword evidence="3 5" id="KW-1133">Transmembrane helix</keyword>
<evidence type="ECO:0000256" key="4">
    <source>
        <dbReference type="ARBA" id="ARBA00023136"/>
    </source>
</evidence>
<evidence type="ECO:0000313" key="7">
    <source>
        <dbReference type="Proteomes" id="UP000230859"/>
    </source>
</evidence>
<dbReference type="EMBL" id="PCVY01000074">
    <property type="protein sequence ID" value="PIQ85165.1"/>
    <property type="molecule type" value="Genomic_DNA"/>
</dbReference>
<evidence type="ECO:0000313" key="6">
    <source>
        <dbReference type="EMBL" id="PIQ85165.1"/>
    </source>
</evidence>
<accession>A0A2H0LNU5</accession>
<evidence type="ECO:0000256" key="5">
    <source>
        <dbReference type="SAM" id="Phobius"/>
    </source>
</evidence>
<dbReference type="PANTHER" id="PTHR43359:SF1">
    <property type="entry name" value="FORMATE HYDROGENLYASE SUBUNIT 4-RELATED"/>
    <property type="match status" value="1"/>
</dbReference>
<dbReference type="InterPro" id="IPR001694">
    <property type="entry name" value="NADH_UbQ_OxRdtase_su1/FPO"/>
</dbReference>
<dbReference type="InterPro" id="IPR052561">
    <property type="entry name" value="ComplexI_Subunit1"/>
</dbReference>
<reference evidence="6 7" key="1">
    <citation type="submission" date="2017-09" db="EMBL/GenBank/DDBJ databases">
        <title>Depth-based differentiation of microbial function through sediment-hosted aquifers and enrichment of novel symbionts in the deep terrestrial subsurface.</title>
        <authorList>
            <person name="Probst A.J."/>
            <person name="Ladd B."/>
            <person name="Jarett J.K."/>
            <person name="Geller-Mcgrath D.E."/>
            <person name="Sieber C.M."/>
            <person name="Emerson J.B."/>
            <person name="Anantharaman K."/>
            <person name="Thomas B.C."/>
            <person name="Malmstrom R."/>
            <person name="Stieglmeier M."/>
            <person name="Klingl A."/>
            <person name="Woyke T."/>
            <person name="Ryan C.M."/>
            <person name="Banfield J.F."/>
        </authorList>
    </citation>
    <scope>NUCLEOTIDE SEQUENCE [LARGE SCALE GENOMIC DNA]</scope>
    <source>
        <strain evidence="6">CG11_big_fil_rev_8_21_14_0_20_45_26</strain>
    </source>
</reference>
<feature type="transmembrane region" description="Helical" evidence="5">
    <location>
        <begin position="281"/>
        <end position="301"/>
    </location>
</feature>
<feature type="transmembrane region" description="Helical" evidence="5">
    <location>
        <begin position="128"/>
        <end position="149"/>
    </location>
</feature>
<evidence type="ECO:0000256" key="1">
    <source>
        <dbReference type="ARBA" id="ARBA00004141"/>
    </source>
</evidence>
<feature type="transmembrane region" description="Helical" evidence="5">
    <location>
        <begin position="59"/>
        <end position="82"/>
    </location>
</feature>
<dbReference type="Pfam" id="PF00146">
    <property type="entry name" value="NADHdh"/>
    <property type="match status" value="1"/>
</dbReference>
<feature type="transmembrane region" description="Helical" evidence="5">
    <location>
        <begin position="218"/>
        <end position="242"/>
    </location>
</feature>
<dbReference type="Proteomes" id="UP000230859">
    <property type="component" value="Unassembled WGS sequence"/>
</dbReference>
<keyword evidence="4 5" id="KW-0472">Membrane</keyword>
<feature type="transmembrane region" description="Helical" evidence="5">
    <location>
        <begin position="249"/>
        <end position="269"/>
    </location>
</feature>